<dbReference type="Proteomes" id="UP000799118">
    <property type="component" value="Unassembled WGS sequence"/>
</dbReference>
<accession>A0A6A4HSF8</accession>
<evidence type="ECO:0000313" key="2">
    <source>
        <dbReference type="Proteomes" id="UP000799118"/>
    </source>
</evidence>
<keyword evidence="2" id="KW-1185">Reference proteome</keyword>
<reference evidence="1" key="1">
    <citation type="journal article" date="2019" name="Environ. Microbiol.">
        <title>Fungal ecological strategies reflected in gene transcription - a case study of two litter decomposers.</title>
        <authorList>
            <person name="Barbi F."/>
            <person name="Kohler A."/>
            <person name="Barry K."/>
            <person name="Baskaran P."/>
            <person name="Daum C."/>
            <person name="Fauchery L."/>
            <person name="Ihrmark K."/>
            <person name="Kuo A."/>
            <person name="LaButti K."/>
            <person name="Lipzen A."/>
            <person name="Morin E."/>
            <person name="Grigoriev I.V."/>
            <person name="Henrissat B."/>
            <person name="Lindahl B."/>
            <person name="Martin F."/>
        </authorList>
    </citation>
    <scope>NUCLEOTIDE SEQUENCE</scope>
    <source>
        <strain evidence="1">JB14</strain>
    </source>
</reference>
<gene>
    <name evidence="1" type="ORF">BT96DRAFT_652454</name>
</gene>
<name>A0A6A4HSF8_9AGAR</name>
<proteinExistence type="predicted"/>
<dbReference type="EMBL" id="ML769458">
    <property type="protein sequence ID" value="KAE9400268.1"/>
    <property type="molecule type" value="Genomic_DNA"/>
</dbReference>
<sequence length="146" mass="16537">MHLPRSTVADELINSLRVFSSLRVVGFLRPFRLLAFSNQVPLPEPPGHVEVESAIIQYTSRIAQHIPTIEGFFINGLRVGRGRNFLKGWLVVKGIDECQIQAVGSLRHQVRLFRRTERIRALNPDASPPPGVHPLYTNDFALPFYI</sequence>
<protein>
    <submittedName>
        <fullName evidence="1">Uncharacterized protein</fullName>
    </submittedName>
</protein>
<evidence type="ECO:0000313" key="1">
    <source>
        <dbReference type="EMBL" id="KAE9400268.1"/>
    </source>
</evidence>
<dbReference type="OrthoDB" id="2954128at2759"/>
<dbReference type="AlphaFoldDB" id="A0A6A4HSF8"/>
<organism evidence="1 2">
    <name type="scientific">Gymnopus androsaceus JB14</name>
    <dbReference type="NCBI Taxonomy" id="1447944"/>
    <lineage>
        <taxon>Eukaryota</taxon>
        <taxon>Fungi</taxon>
        <taxon>Dikarya</taxon>
        <taxon>Basidiomycota</taxon>
        <taxon>Agaricomycotina</taxon>
        <taxon>Agaricomycetes</taxon>
        <taxon>Agaricomycetidae</taxon>
        <taxon>Agaricales</taxon>
        <taxon>Marasmiineae</taxon>
        <taxon>Omphalotaceae</taxon>
        <taxon>Gymnopus</taxon>
    </lineage>
</organism>